<gene>
    <name evidence="2" type="ORF">SAMN02910315_01407</name>
</gene>
<evidence type="ECO:0000313" key="2">
    <source>
        <dbReference type="EMBL" id="SDA57378.1"/>
    </source>
</evidence>
<dbReference type="RefSeq" id="WP_149731954.1">
    <property type="nucleotide sequence ID" value="NZ_FMXB01000010.1"/>
</dbReference>
<organism evidence="2 3">
    <name type="scientific">Methanobrevibacter millerae</name>
    <dbReference type="NCBI Taxonomy" id="230361"/>
    <lineage>
        <taxon>Archaea</taxon>
        <taxon>Methanobacteriati</taxon>
        <taxon>Methanobacteriota</taxon>
        <taxon>Methanomada group</taxon>
        <taxon>Methanobacteria</taxon>
        <taxon>Methanobacteriales</taxon>
        <taxon>Methanobacteriaceae</taxon>
        <taxon>Methanobrevibacter</taxon>
    </lineage>
</organism>
<reference evidence="2 3" key="1">
    <citation type="submission" date="2016-10" db="EMBL/GenBank/DDBJ databases">
        <authorList>
            <person name="Varghese N."/>
            <person name="Submissions S."/>
        </authorList>
    </citation>
    <scope>NUCLEOTIDE SEQUENCE [LARGE SCALE GENOMIC DNA]</scope>
    <source>
        <strain evidence="2 3">DSM 16643</strain>
    </source>
</reference>
<protein>
    <recommendedName>
        <fullName evidence="1">DUF2357 domain-containing protein</fullName>
    </recommendedName>
</protein>
<accession>A0A1G5WGW0</accession>
<dbReference type="InterPro" id="IPR007505">
    <property type="entry name" value="PDDEXK_7"/>
</dbReference>
<feature type="domain" description="DUF2357" evidence="1">
    <location>
        <begin position="111"/>
        <end position="349"/>
    </location>
</feature>
<proteinExistence type="predicted"/>
<evidence type="ECO:0000313" key="3">
    <source>
        <dbReference type="Proteomes" id="UP000323439"/>
    </source>
</evidence>
<keyword evidence="3" id="KW-1185">Reference proteome</keyword>
<dbReference type="EMBL" id="FMXB01000010">
    <property type="protein sequence ID" value="SDA57378.1"/>
    <property type="molecule type" value="Genomic_DNA"/>
</dbReference>
<dbReference type="Proteomes" id="UP000323439">
    <property type="component" value="Unassembled WGS sequence"/>
</dbReference>
<dbReference type="OrthoDB" id="67718at2157"/>
<dbReference type="AlphaFoldDB" id="A0A1G5WGW0"/>
<dbReference type="InterPro" id="IPR018633">
    <property type="entry name" value="DUF2357"/>
</dbReference>
<sequence length="553" mass="65452">MTQIVKIKAYDKDSFIGTFVIKCESDYCDGLFEEMDNITLENVPVVYENSSKMPIIYNKTNEFADLCLIEEILYEISFESEMAGIEAFSTLQRFEDNSPLTLTEFKNCYKGYLQFSSYVGKTFLDITKDGKCIFRYPIEIRSRKLDYDTHYPIMIGDLSKYASGVIFELTSPIYQEFKLTQSENQSPYEKFMILEYILRPEHLPSIIEYLSRNLYSTLENRENEVPISVASNINPNELLNAYIDSENLYKFQDIHIPDRINETNYVDTIDVAENRFYKYFLELIEDLIDELLLKIEEGYVHDKLKNYKNELNYYISQKYFEDISRLDHIPLNSQVLQKKEGYRDILLYYLMLEFGFKLNWNTLTNKFKGHEKKVFELYEYWCYFELIQIMESICESKVKFKDIFEPGEDMVSINLKEGIMNSFIYKDMKIDLLYNKSFNRGNKNYNSYSVTLRPDYTISVHKNDKKYFIHFDAKYKMYIDSESFKNEDIVKMHAYKDALKNTIGSYILYPGTKNRIFYEDESESTSVGAFGLTPGENNEDKIASFIIEQINKI</sequence>
<dbReference type="Pfam" id="PF04411">
    <property type="entry name" value="PDDEXK_7"/>
    <property type="match status" value="1"/>
</dbReference>
<dbReference type="Pfam" id="PF09823">
    <property type="entry name" value="DUF2357"/>
    <property type="match status" value="1"/>
</dbReference>
<evidence type="ECO:0000259" key="1">
    <source>
        <dbReference type="Pfam" id="PF09823"/>
    </source>
</evidence>
<name>A0A1G5WGW0_9EURY</name>